<evidence type="ECO:0000259" key="3">
    <source>
        <dbReference type="Pfam" id="PF19053"/>
    </source>
</evidence>
<sequence length="458" mass="46966">MTETVAGGAAGSTTGTLALSVHGRSGVLDLLVPEGASAVDVLREYAKQTGERTPARLCDHRGAELPARATLADAGVRSGSVVVATYGPPPAVPDRGRGDRHRSDAADGPGPVARCLVALAAAAALLAGLGVLAGGDEDDRRLLVGLLLAGAVVGVLPLGRLVELRVLAAPVFGGTAALVAVWDPASARLPMVVGIAALGAAVTAAVARASTGVSDEQLRVWMWAGGAVFVVAGLAAVLGLHERVVWATLLLLCLVAGRFVPGVAVDVPDQTLVDLERLAVSAWSARDRTTSRRTRTIIRRTAVEDVVERGARLVGSAAMAVLAVSLVAAPLVLQTTRLPLDEVGAPLLVTLVGCTQLLVARSYRHPAARVALRLAGLWCLGCVLVAVVAEQSWSGRLGLAAVVVGVAVVAAAVALGRGWRSVWWGRRAEIAEALTVALAVPAFVVTVGVFRRIWEIVG</sequence>
<feature type="transmembrane region" description="Helical" evidence="2">
    <location>
        <begin position="370"/>
        <end position="389"/>
    </location>
</feature>
<feature type="transmembrane region" description="Helical" evidence="2">
    <location>
        <begin position="141"/>
        <end position="159"/>
    </location>
</feature>
<feature type="region of interest" description="Disordered" evidence="1">
    <location>
        <begin position="87"/>
        <end position="106"/>
    </location>
</feature>
<feature type="transmembrane region" description="Helical" evidence="2">
    <location>
        <begin position="112"/>
        <end position="135"/>
    </location>
</feature>
<feature type="transmembrane region" description="Helical" evidence="2">
    <location>
        <begin position="430"/>
        <end position="454"/>
    </location>
</feature>
<evidence type="ECO:0000256" key="2">
    <source>
        <dbReference type="SAM" id="Phobius"/>
    </source>
</evidence>
<accession>A0AAJ1U5W1</accession>
<name>A0AAJ1U5W1_9ACTN</name>
<keyword evidence="2" id="KW-1133">Transmembrane helix</keyword>
<dbReference type="RefSeq" id="WP_307202444.1">
    <property type="nucleotide sequence ID" value="NZ_JAUTAN010000001.1"/>
</dbReference>
<feature type="transmembrane region" description="Helical" evidence="2">
    <location>
        <begin position="313"/>
        <end position="333"/>
    </location>
</feature>
<feature type="compositionally biased region" description="Basic and acidic residues" evidence="1">
    <location>
        <begin position="94"/>
        <end position="105"/>
    </location>
</feature>
<feature type="transmembrane region" description="Helical" evidence="2">
    <location>
        <begin position="244"/>
        <end position="267"/>
    </location>
</feature>
<dbReference type="InterPro" id="IPR044049">
    <property type="entry name" value="EccD_transm"/>
</dbReference>
<organism evidence="4 5">
    <name type="scientific">Nocardioides zeae</name>
    <dbReference type="NCBI Taxonomy" id="1457234"/>
    <lineage>
        <taxon>Bacteria</taxon>
        <taxon>Bacillati</taxon>
        <taxon>Actinomycetota</taxon>
        <taxon>Actinomycetes</taxon>
        <taxon>Propionibacteriales</taxon>
        <taxon>Nocardioidaceae</taxon>
        <taxon>Nocardioides</taxon>
    </lineage>
</organism>
<reference evidence="4" key="1">
    <citation type="submission" date="2023-07" db="EMBL/GenBank/DDBJ databases">
        <title>Functional and genomic diversity of the sorghum phyllosphere microbiome.</title>
        <authorList>
            <person name="Shade A."/>
        </authorList>
    </citation>
    <scope>NUCLEOTIDE SEQUENCE</scope>
    <source>
        <strain evidence="4">SORGH_AS_1067</strain>
    </source>
</reference>
<comment type="caution">
    <text evidence="4">The sequence shown here is derived from an EMBL/GenBank/DDBJ whole genome shotgun (WGS) entry which is preliminary data.</text>
</comment>
<evidence type="ECO:0000313" key="4">
    <source>
        <dbReference type="EMBL" id="MDQ1105838.1"/>
    </source>
</evidence>
<keyword evidence="2" id="KW-0812">Transmembrane</keyword>
<feature type="transmembrane region" description="Helical" evidence="2">
    <location>
        <begin position="395"/>
        <end position="418"/>
    </location>
</feature>
<feature type="transmembrane region" description="Helical" evidence="2">
    <location>
        <begin position="188"/>
        <end position="208"/>
    </location>
</feature>
<proteinExistence type="predicted"/>
<keyword evidence="2" id="KW-0472">Membrane</keyword>
<dbReference type="EMBL" id="JAUTAN010000001">
    <property type="protein sequence ID" value="MDQ1105838.1"/>
    <property type="molecule type" value="Genomic_DNA"/>
</dbReference>
<gene>
    <name evidence="4" type="ORF">QE405_003122</name>
</gene>
<evidence type="ECO:0000256" key="1">
    <source>
        <dbReference type="SAM" id="MobiDB-lite"/>
    </source>
</evidence>
<dbReference type="AlphaFoldDB" id="A0AAJ1U5W1"/>
<feature type="transmembrane region" description="Helical" evidence="2">
    <location>
        <begin position="220"/>
        <end position="238"/>
    </location>
</feature>
<dbReference type="Proteomes" id="UP001239215">
    <property type="component" value="Unassembled WGS sequence"/>
</dbReference>
<evidence type="ECO:0000313" key="5">
    <source>
        <dbReference type="Proteomes" id="UP001239215"/>
    </source>
</evidence>
<feature type="transmembrane region" description="Helical" evidence="2">
    <location>
        <begin position="345"/>
        <end position="363"/>
    </location>
</feature>
<dbReference type="Pfam" id="PF19053">
    <property type="entry name" value="EccD"/>
    <property type="match status" value="1"/>
</dbReference>
<feature type="domain" description="EccD-like transmembrane" evidence="3">
    <location>
        <begin position="167"/>
        <end position="453"/>
    </location>
</feature>
<protein>
    <recommendedName>
        <fullName evidence="3">EccD-like transmembrane domain-containing protein</fullName>
    </recommendedName>
</protein>